<dbReference type="Proteomes" id="UP000283269">
    <property type="component" value="Unassembled WGS sequence"/>
</dbReference>
<dbReference type="InParanoid" id="A0A409W232"/>
<gene>
    <name evidence="1" type="ORF">CVT25_006546</name>
</gene>
<evidence type="ECO:0000313" key="2">
    <source>
        <dbReference type="Proteomes" id="UP000283269"/>
    </source>
</evidence>
<dbReference type="EMBL" id="NHYD01003810">
    <property type="protein sequence ID" value="PPQ72579.1"/>
    <property type="molecule type" value="Genomic_DNA"/>
</dbReference>
<dbReference type="AlphaFoldDB" id="A0A409W232"/>
<protein>
    <submittedName>
        <fullName evidence="1">Uncharacterized protein</fullName>
    </submittedName>
</protein>
<organism evidence="1 2">
    <name type="scientific">Psilocybe cyanescens</name>
    <dbReference type="NCBI Taxonomy" id="93625"/>
    <lineage>
        <taxon>Eukaryota</taxon>
        <taxon>Fungi</taxon>
        <taxon>Dikarya</taxon>
        <taxon>Basidiomycota</taxon>
        <taxon>Agaricomycotina</taxon>
        <taxon>Agaricomycetes</taxon>
        <taxon>Agaricomycetidae</taxon>
        <taxon>Agaricales</taxon>
        <taxon>Agaricineae</taxon>
        <taxon>Strophariaceae</taxon>
        <taxon>Psilocybe</taxon>
    </lineage>
</organism>
<accession>A0A409W232</accession>
<keyword evidence="2" id="KW-1185">Reference proteome</keyword>
<comment type="caution">
    <text evidence="1">The sequence shown here is derived from an EMBL/GenBank/DDBJ whole genome shotgun (WGS) entry which is preliminary data.</text>
</comment>
<proteinExistence type="predicted"/>
<sequence length="110" mass="12063">MDGTTRPSAILNRRHDGVSSERRCWTLPKALTSIPFAIAPSSNTLLNLSTPPSRPENPTNCTNGMLLSSSSSTPTLYKLKISYSGLAIEMYRLLEPPIRRPGDPHPFLLA</sequence>
<name>A0A409W232_PSICY</name>
<evidence type="ECO:0000313" key="1">
    <source>
        <dbReference type="EMBL" id="PPQ72579.1"/>
    </source>
</evidence>
<reference evidence="1 2" key="1">
    <citation type="journal article" date="2018" name="Evol. Lett.">
        <title>Horizontal gene cluster transfer increased hallucinogenic mushroom diversity.</title>
        <authorList>
            <person name="Reynolds H.T."/>
            <person name="Vijayakumar V."/>
            <person name="Gluck-Thaler E."/>
            <person name="Korotkin H.B."/>
            <person name="Matheny P.B."/>
            <person name="Slot J.C."/>
        </authorList>
    </citation>
    <scope>NUCLEOTIDE SEQUENCE [LARGE SCALE GENOMIC DNA]</scope>
    <source>
        <strain evidence="1 2">2631</strain>
    </source>
</reference>